<name>A0A1X2IBC7_9FUNG</name>
<keyword evidence="1" id="KW-0396">Initiation factor</keyword>
<keyword evidence="1" id="KW-0694">RNA-binding</keyword>
<dbReference type="GO" id="GO:0000340">
    <property type="term" value="F:RNA 7-methylguanosine cap binding"/>
    <property type="evidence" value="ECO:0007669"/>
    <property type="project" value="TreeGrafter"/>
</dbReference>
<dbReference type="AlphaFoldDB" id="A0A1X2IBC7"/>
<feature type="compositionally biased region" description="Polar residues" evidence="2">
    <location>
        <begin position="473"/>
        <end position="494"/>
    </location>
</feature>
<dbReference type="GO" id="GO:0003743">
    <property type="term" value="F:translation initiation factor activity"/>
    <property type="evidence" value="ECO:0007669"/>
    <property type="project" value="UniProtKB-KW"/>
</dbReference>
<feature type="compositionally biased region" description="Polar residues" evidence="2">
    <location>
        <begin position="427"/>
        <end position="439"/>
    </location>
</feature>
<dbReference type="InterPro" id="IPR001040">
    <property type="entry name" value="TIF_eIF_4E"/>
</dbReference>
<comment type="caution">
    <text evidence="3">The sequence shown here is derived from an EMBL/GenBank/DDBJ whole genome shotgun (WGS) entry which is preliminary data.</text>
</comment>
<evidence type="ECO:0000313" key="4">
    <source>
        <dbReference type="Proteomes" id="UP000193560"/>
    </source>
</evidence>
<keyword evidence="1" id="KW-0648">Protein biosynthesis</keyword>
<keyword evidence="4" id="KW-1185">Reference proteome</keyword>
<evidence type="ECO:0000313" key="3">
    <source>
        <dbReference type="EMBL" id="ORZ13249.1"/>
    </source>
</evidence>
<dbReference type="SUPFAM" id="SSF55418">
    <property type="entry name" value="eIF4e-like"/>
    <property type="match status" value="1"/>
</dbReference>
<evidence type="ECO:0000256" key="1">
    <source>
        <dbReference type="RuleBase" id="RU004374"/>
    </source>
</evidence>
<organism evidence="3 4">
    <name type="scientific">Absidia repens</name>
    <dbReference type="NCBI Taxonomy" id="90262"/>
    <lineage>
        <taxon>Eukaryota</taxon>
        <taxon>Fungi</taxon>
        <taxon>Fungi incertae sedis</taxon>
        <taxon>Mucoromycota</taxon>
        <taxon>Mucoromycotina</taxon>
        <taxon>Mucoromycetes</taxon>
        <taxon>Mucorales</taxon>
        <taxon>Cunninghamellaceae</taxon>
        <taxon>Absidia</taxon>
    </lineage>
</organism>
<feature type="region of interest" description="Disordered" evidence="2">
    <location>
        <begin position="427"/>
        <end position="560"/>
    </location>
</feature>
<feature type="compositionally biased region" description="Polar residues" evidence="2">
    <location>
        <begin position="502"/>
        <end position="513"/>
    </location>
</feature>
<feature type="compositionally biased region" description="Low complexity" evidence="2">
    <location>
        <begin position="520"/>
        <end position="531"/>
    </location>
</feature>
<gene>
    <name evidence="3" type="ORF">BCR42DRAFT_493311</name>
</gene>
<feature type="compositionally biased region" description="Polar residues" evidence="2">
    <location>
        <begin position="457"/>
        <end position="466"/>
    </location>
</feature>
<dbReference type="STRING" id="90262.A0A1X2IBC7"/>
<evidence type="ECO:0000256" key="2">
    <source>
        <dbReference type="SAM" id="MobiDB-lite"/>
    </source>
</evidence>
<feature type="compositionally biased region" description="Polar residues" evidence="2">
    <location>
        <begin position="290"/>
        <end position="301"/>
    </location>
</feature>
<reference evidence="3 4" key="1">
    <citation type="submission" date="2016-07" db="EMBL/GenBank/DDBJ databases">
        <title>Pervasive Adenine N6-methylation of Active Genes in Fungi.</title>
        <authorList>
            <consortium name="DOE Joint Genome Institute"/>
            <person name="Mondo S.J."/>
            <person name="Dannebaum R.O."/>
            <person name="Kuo R.C."/>
            <person name="Labutti K."/>
            <person name="Haridas S."/>
            <person name="Kuo A."/>
            <person name="Salamov A."/>
            <person name="Ahrendt S.R."/>
            <person name="Lipzen A."/>
            <person name="Sullivan W."/>
            <person name="Andreopoulos W.B."/>
            <person name="Clum A."/>
            <person name="Lindquist E."/>
            <person name="Daum C."/>
            <person name="Ramamoorthy G.K."/>
            <person name="Gryganskyi A."/>
            <person name="Culley D."/>
            <person name="Magnuson J.K."/>
            <person name="James T.Y."/>
            <person name="O'Malley M.A."/>
            <person name="Stajich J.E."/>
            <person name="Spatafora J.W."/>
            <person name="Visel A."/>
            <person name="Grigoriev I.V."/>
        </authorList>
    </citation>
    <scope>NUCLEOTIDE SEQUENCE [LARGE SCALE GENOMIC DNA]</scope>
    <source>
        <strain evidence="3 4">NRRL 1336</strain>
    </source>
</reference>
<dbReference type="Gene3D" id="3.30.760.10">
    <property type="entry name" value="RNA Cap, Translation Initiation Factor Eif4e"/>
    <property type="match status" value="1"/>
</dbReference>
<dbReference type="EMBL" id="MCGE01000017">
    <property type="protein sequence ID" value="ORZ13249.1"/>
    <property type="molecule type" value="Genomic_DNA"/>
</dbReference>
<feature type="compositionally biased region" description="Low complexity" evidence="2">
    <location>
        <begin position="336"/>
        <end position="372"/>
    </location>
</feature>
<feature type="compositionally biased region" description="Polar residues" evidence="2">
    <location>
        <begin position="180"/>
        <end position="191"/>
    </location>
</feature>
<dbReference type="InterPro" id="IPR023398">
    <property type="entry name" value="TIF_eIF4e-like"/>
</dbReference>
<dbReference type="GO" id="GO:0016281">
    <property type="term" value="C:eukaryotic translation initiation factor 4F complex"/>
    <property type="evidence" value="ECO:0007669"/>
    <property type="project" value="TreeGrafter"/>
</dbReference>
<feature type="compositionally biased region" description="Low complexity" evidence="2">
    <location>
        <begin position="539"/>
        <end position="560"/>
    </location>
</feature>
<proteinExistence type="inferred from homology"/>
<dbReference type="OrthoDB" id="17977at2759"/>
<sequence length="770" mass="85517">MYGTYSYLGSNKSVPYQYLHQSFPTQHQYQHQPTPPALMQRQRRSWKTKTAVVASPPNLMIPERPHSDRYLFPRYKHSSGYPVVFPRSKSVSGTRIHLRDIKVPLSSSSSPICHQDPLVTTSKIPLVVSSMSNSKKKSYYARNTSPASCAISAQHVSSPPNQEQQDTKTLADNHLHQKQPALSSSPGQQYSHHQRKKYHQQDRHRFSAPLDTHPVPPYRRFSHPENYGSQPTGSGAGQLYHYPYYRHNHHHQQQRHQQQQYYQLTPSAYVYPPLSMTGYPPHGIYPPPNQHHSYYQPYQGQNHHHHYPTPYDIQTSTDSTIMDDDDDNDKQQRRISTNTNTDTTSTMSSSDLTPRRFSSGSTGSSSKSTLASSMGSIGIWNNDSTSSSTSTKTTTTTVTTPAISSAAATAVTTMTAAVKVDGSVHTLEQSPTDQCNSSKMTHDPAATTDDDAQTADENNGSATLATTLKPEASNGTLTTGNDSTTACSIANSNKDNSDPMGDSSSQTGNSQAEQPHRCPSTSSSSSSSTSTEPVSPHISTTTITSECSSPSASSAQPNSSTMTLPIWADPVKVHDNPTRYKVIQDYMAQHKLSYTSSLPLPKDIVFYFGDTKTTMMNYRSSMQKIFSSSTVWSFSSCWRRYKEYSGRKPSEMAVNQNLYCFQKGVEPMWEDKVNKDGGRLILCPGKQISLDDLFDWLLCAFVGGQLVDDGMVGLVLSRRARLDRIELWLDATSSTKLDSISSIRDKLLDILPGALREPVGSSHYKKHYDQ</sequence>
<protein>
    <recommendedName>
        <fullName evidence="5">Translation initiation factor eIF 4e-like domain-containing protein</fullName>
    </recommendedName>
</protein>
<feature type="region of interest" description="Disordered" evidence="2">
    <location>
        <begin position="177"/>
        <end position="236"/>
    </location>
</feature>
<dbReference type="Pfam" id="PF01652">
    <property type="entry name" value="IF4E"/>
    <property type="match status" value="1"/>
</dbReference>
<accession>A0A1X2IBC7</accession>
<dbReference type="PANTHER" id="PTHR11960">
    <property type="entry name" value="EUKARYOTIC TRANSLATION INITIATION FACTOR 4E RELATED"/>
    <property type="match status" value="1"/>
</dbReference>
<dbReference type="Proteomes" id="UP000193560">
    <property type="component" value="Unassembled WGS sequence"/>
</dbReference>
<feature type="region of interest" description="Disordered" evidence="2">
    <location>
        <begin position="281"/>
        <end position="372"/>
    </location>
</feature>
<comment type="similarity">
    <text evidence="1">Belongs to the eukaryotic initiation factor 4E family.</text>
</comment>
<evidence type="ECO:0008006" key="5">
    <source>
        <dbReference type="Google" id="ProtNLM"/>
    </source>
</evidence>